<feature type="repeat" description="PPR" evidence="2">
    <location>
        <begin position="1"/>
        <end position="31"/>
    </location>
</feature>
<protein>
    <recommendedName>
        <fullName evidence="5">Pentacotripeptide-repeat region of PRORP domain-containing protein</fullName>
    </recommendedName>
</protein>
<dbReference type="InterPro" id="IPR046848">
    <property type="entry name" value="E_motif"/>
</dbReference>
<dbReference type="Pfam" id="PF20431">
    <property type="entry name" value="E_motif"/>
    <property type="match status" value="1"/>
</dbReference>
<dbReference type="GO" id="GO:0003723">
    <property type="term" value="F:RNA binding"/>
    <property type="evidence" value="ECO:0007669"/>
    <property type="project" value="InterPro"/>
</dbReference>
<evidence type="ECO:0000313" key="4">
    <source>
        <dbReference type="Proteomes" id="UP000015453"/>
    </source>
</evidence>
<dbReference type="PROSITE" id="PS51375">
    <property type="entry name" value="PPR"/>
    <property type="match status" value="2"/>
</dbReference>
<organism evidence="3 4">
    <name type="scientific">Genlisea aurea</name>
    <dbReference type="NCBI Taxonomy" id="192259"/>
    <lineage>
        <taxon>Eukaryota</taxon>
        <taxon>Viridiplantae</taxon>
        <taxon>Streptophyta</taxon>
        <taxon>Embryophyta</taxon>
        <taxon>Tracheophyta</taxon>
        <taxon>Spermatophyta</taxon>
        <taxon>Magnoliopsida</taxon>
        <taxon>eudicotyledons</taxon>
        <taxon>Gunneridae</taxon>
        <taxon>Pentapetalae</taxon>
        <taxon>asterids</taxon>
        <taxon>lamiids</taxon>
        <taxon>Lamiales</taxon>
        <taxon>Lentibulariaceae</taxon>
        <taxon>Genlisea</taxon>
    </lineage>
</organism>
<dbReference type="InterPro" id="IPR046960">
    <property type="entry name" value="PPR_At4g14850-like_plant"/>
</dbReference>
<feature type="repeat" description="PPR" evidence="2">
    <location>
        <begin position="101"/>
        <end position="135"/>
    </location>
</feature>
<proteinExistence type="predicted"/>
<dbReference type="PANTHER" id="PTHR47926:SF393">
    <property type="entry name" value="REPEAT-CONTAINING PROTEIN, PUTATIVE-RELATED"/>
    <property type="match status" value="1"/>
</dbReference>
<comment type="caution">
    <text evidence="3">The sequence shown here is derived from an EMBL/GenBank/DDBJ whole genome shotgun (WGS) entry which is preliminary data.</text>
</comment>
<dbReference type="AlphaFoldDB" id="S8E4B6"/>
<keyword evidence="1" id="KW-0677">Repeat</keyword>
<dbReference type="PANTHER" id="PTHR47926">
    <property type="entry name" value="PENTATRICOPEPTIDE REPEAT-CONTAINING PROTEIN"/>
    <property type="match status" value="1"/>
</dbReference>
<dbReference type="Pfam" id="PF13041">
    <property type="entry name" value="PPR_2"/>
    <property type="match status" value="1"/>
</dbReference>
<dbReference type="GO" id="GO:0009451">
    <property type="term" value="P:RNA modification"/>
    <property type="evidence" value="ECO:0007669"/>
    <property type="project" value="InterPro"/>
</dbReference>
<evidence type="ECO:0000256" key="1">
    <source>
        <dbReference type="ARBA" id="ARBA00022737"/>
    </source>
</evidence>
<dbReference type="Gene3D" id="1.25.40.10">
    <property type="entry name" value="Tetratricopeptide repeat domain"/>
    <property type="match status" value="3"/>
</dbReference>
<dbReference type="FunFam" id="1.25.40.10:FF:000427">
    <property type="entry name" value="Pentatricopeptide repeat-containing protein chloroplastic"/>
    <property type="match status" value="1"/>
</dbReference>
<accession>S8E4B6</accession>
<name>S8E4B6_9LAMI</name>
<gene>
    <name evidence="3" type="ORF">M569_04166</name>
</gene>
<feature type="non-terminal residue" evidence="3">
    <location>
        <position position="378"/>
    </location>
</feature>
<keyword evidence="4" id="KW-1185">Reference proteome</keyword>
<sequence>WNAAIRDMANGADPSEALILYTQMLRRGVPPGKHTFAFLLKACSNSRSAAGCVQVHDHALKLGLDSEFHIVNALVRAYSVCRRMLDARKVFDEMPQPFRRSTSIWTTVICGYSQNRIADETVELFREMVAGGIRPNKVVLSSVLSACAQSSRLDLGKKIHSYINDTGIELNAILGTAIVDMYAKNGELAAAQDCFHRMQRRNIATWNALICGLASHGEAQRAIHYFTTLDLAPNQITLLGVLSACCHAGLLDYGRGIFDSMQSVYGIEPRTRHYGCMVDLLARSGRISEAEQVIRSMGDGEADVGMWGALLSACKEYGDVEGGERAVREILRLDSNSDGVYVVLSNMYAEAGRWDDVVRLRKGMKDDRLKKTCGRSSV</sequence>
<dbReference type="EMBL" id="AUSU01001625">
    <property type="protein sequence ID" value="EPS70593.1"/>
    <property type="molecule type" value="Genomic_DNA"/>
</dbReference>
<dbReference type="OrthoDB" id="426361at2759"/>
<feature type="non-terminal residue" evidence="3">
    <location>
        <position position="1"/>
    </location>
</feature>
<evidence type="ECO:0000313" key="3">
    <source>
        <dbReference type="EMBL" id="EPS70593.1"/>
    </source>
</evidence>
<reference evidence="3 4" key="1">
    <citation type="journal article" date="2013" name="BMC Genomics">
        <title>The miniature genome of a carnivorous plant Genlisea aurea contains a low number of genes and short non-coding sequences.</title>
        <authorList>
            <person name="Leushkin E.V."/>
            <person name="Sutormin R.A."/>
            <person name="Nabieva E.R."/>
            <person name="Penin A.A."/>
            <person name="Kondrashov A.S."/>
            <person name="Logacheva M.D."/>
        </authorList>
    </citation>
    <scope>NUCLEOTIDE SEQUENCE [LARGE SCALE GENOMIC DNA]</scope>
</reference>
<dbReference type="InterPro" id="IPR002885">
    <property type="entry name" value="PPR_rpt"/>
</dbReference>
<evidence type="ECO:0008006" key="5">
    <source>
        <dbReference type="Google" id="ProtNLM"/>
    </source>
</evidence>
<dbReference type="SUPFAM" id="SSF48452">
    <property type="entry name" value="TPR-like"/>
    <property type="match status" value="1"/>
</dbReference>
<dbReference type="Proteomes" id="UP000015453">
    <property type="component" value="Unassembled WGS sequence"/>
</dbReference>
<dbReference type="InterPro" id="IPR011990">
    <property type="entry name" value="TPR-like_helical_dom_sf"/>
</dbReference>
<dbReference type="FunFam" id="1.25.40.10:FF:000090">
    <property type="entry name" value="Pentatricopeptide repeat-containing protein, chloroplastic"/>
    <property type="match status" value="1"/>
</dbReference>
<dbReference type="Pfam" id="PF01535">
    <property type="entry name" value="PPR"/>
    <property type="match status" value="5"/>
</dbReference>
<dbReference type="NCBIfam" id="TIGR00756">
    <property type="entry name" value="PPR"/>
    <property type="match status" value="1"/>
</dbReference>
<evidence type="ECO:0000256" key="2">
    <source>
        <dbReference type="PROSITE-ProRule" id="PRU00708"/>
    </source>
</evidence>